<dbReference type="PROSITE" id="PS00135">
    <property type="entry name" value="TRYPSIN_SER"/>
    <property type="match status" value="2"/>
</dbReference>
<organism evidence="14 15">
    <name type="scientific">Cephus cinctus</name>
    <name type="common">Wheat stem sawfly</name>
    <dbReference type="NCBI Taxonomy" id="211228"/>
    <lineage>
        <taxon>Eukaryota</taxon>
        <taxon>Metazoa</taxon>
        <taxon>Ecdysozoa</taxon>
        <taxon>Arthropoda</taxon>
        <taxon>Hexapoda</taxon>
        <taxon>Insecta</taxon>
        <taxon>Pterygota</taxon>
        <taxon>Neoptera</taxon>
        <taxon>Endopterygota</taxon>
        <taxon>Hymenoptera</taxon>
        <taxon>Cephoidea</taxon>
        <taxon>Cephidae</taxon>
        <taxon>Cephus</taxon>
    </lineage>
</organism>
<evidence type="ECO:0000256" key="4">
    <source>
        <dbReference type="ARBA" id="ARBA00022670"/>
    </source>
</evidence>
<evidence type="ECO:0000256" key="2">
    <source>
        <dbReference type="ARBA" id="ARBA00022525"/>
    </source>
</evidence>
<gene>
    <name evidence="15" type="primary">LOC107272871</name>
</gene>
<evidence type="ECO:0000256" key="6">
    <source>
        <dbReference type="ARBA" id="ARBA00022801"/>
    </source>
</evidence>
<dbReference type="Pfam" id="PF00089">
    <property type="entry name" value="Trypsin"/>
    <property type="match status" value="2"/>
</dbReference>
<dbReference type="GO" id="GO:0006508">
    <property type="term" value="P:proteolysis"/>
    <property type="evidence" value="ECO:0007669"/>
    <property type="project" value="UniProtKB-KW"/>
</dbReference>
<keyword evidence="4 12" id="KW-0645">Protease</keyword>
<feature type="domain" description="Peptidase S1" evidence="13">
    <location>
        <begin position="93"/>
        <end position="326"/>
    </location>
</feature>
<dbReference type="AlphaFoldDB" id="A0AAJ7RRU6"/>
<comment type="subcellular location">
    <subcellularLocation>
        <location evidence="1">Secreted</location>
    </subcellularLocation>
</comment>
<feature type="domain" description="Peptidase S1" evidence="13">
    <location>
        <begin position="429"/>
        <end position="659"/>
    </location>
</feature>
<accession>A0AAJ7RRU6</accession>
<evidence type="ECO:0000256" key="3">
    <source>
        <dbReference type="ARBA" id="ARBA00022659"/>
    </source>
</evidence>
<sequence length="666" mass="73918">MDTRYVVALITFYLIIGYVHALPSVLNKNRRNLPSSNTQTHYNITSSSYSSLPSISEESYVDFENVPPTKNPSGRPNICRDCVCGISNRKMRIVGGNVTEIHEFPWIATMSRRGKFYCAGSLITRKHLLTAAHCLEGFNTKEIQIVLGDHDRSIKESSTIQRRIKAVHIHENFDTYTFNNDIAVIELDSPVTFNGIIRPACLPENRDIDYSGAMAVAAGWGHTGEREPISQELRKVSLPILSDEECRTAGYDKKRLTDNMFCAGYLEGKRDACQGDSGGPLHISGTYNHLEVVGIISWGRGCARPQFPGVYTKLTNYLGWLKNHLNGECVCPPPTSKIAGRMTQFLVTPKILALLTFGLLMQADGFLVNFDTRSSEGPLNFFQTDSNRSRRFLFDELFGIDITGSADTDDGKLRNCTCECGIINQENRIIGGRPTGPNRYPWVARLVYDGQFHCGASLVTNDYVLTAAHCVRRLKRSKIRVVLGDYDQYVNTDGVAVMRAVSSVIRHRNFDTNSYNHDVALLKLRKPVKFTKTIKPVCLPQYGTDPAGKEGTVVGWGRTTEGGVLPGVVHEVQVPILSLSQCRQMKYRASRITNNMICAGRGAQDSCQGDSGGPLLVQEGDKLEIAGIVSWGVGCGRPGYPGVYTRVARYLNWIRTNMKDTCLCVK</sequence>
<dbReference type="PROSITE" id="PS50240">
    <property type="entry name" value="TRYPSIN_DOM"/>
    <property type="match status" value="2"/>
</dbReference>
<dbReference type="GO" id="GO:0005615">
    <property type="term" value="C:extracellular space"/>
    <property type="evidence" value="ECO:0007669"/>
    <property type="project" value="TreeGrafter"/>
</dbReference>
<keyword evidence="2" id="KW-0964">Secreted</keyword>
<comment type="catalytic activity">
    <reaction evidence="10">
        <text>Selective cleavage of 103-Arg-|-Ser-104 and 124-Ile-|-Ile-125 bonds in Limulus clotting factor B to form activated factor B. Cleavage of -Pro-Arg-|-Xaa- bonds in synthetic substrates.</text>
        <dbReference type="EC" id="3.4.21.84"/>
    </reaction>
</comment>
<dbReference type="InterPro" id="IPR018114">
    <property type="entry name" value="TRYPSIN_HIS"/>
</dbReference>
<evidence type="ECO:0000313" key="15">
    <source>
        <dbReference type="RefSeq" id="XP_024945953.1"/>
    </source>
</evidence>
<dbReference type="InterPro" id="IPR001314">
    <property type="entry name" value="Peptidase_S1A"/>
</dbReference>
<dbReference type="PROSITE" id="PS00134">
    <property type="entry name" value="TRYPSIN_HIS"/>
    <property type="match status" value="2"/>
</dbReference>
<dbReference type="GeneID" id="107272871"/>
<dbReference type="InterPro" id="IPR033116">
    <property type="entry name" value="TRYPSIN_SER"/>
</dbReference>
<dbReference type="FunFam" id="2.40.10.10:FF:000120">
    <property type="entry name" value="Putative serine protease"/>
    <property type="match status" value="1"/>
</dbReference>
<dbReference type="CDD" id="cd00190">
    <property type="entry name" value="Tryp_SPc"/>
    <property type="match status" value="2"/>
</dbReference>
<evidence type="ECO:0000256" key="7">
    <source>
        <dbReference type="ARBA" id="ARBA00022820"/>
    </source>
</evidence>
<dbReference type="InterPro" id="IPR050127">
    <property type="entry name" value="Serine_Proteases_S1"/>
</dbReference>
<dbReference type="GO" id="GO:0004252">
    <property type="term" value="F:serine-type endopeptidase activity"/>
    <property type="evidence" value="ECO:0007669"/>
    <property type="project" value="InterPro"/>
</dbReference>
<evidence type="ECO:0000256" key="9">
    <source>
        <dbReference type="ARBA" id="ARBA00023157"/>
    </source>
</evidence>
<evidence type="ECO:0000256" key="8">
    <source>
        <dbReference type="ARBA" id="ARBA00022825"/>
    </source>
</evidence>
<evidence type="ECO:0000256" key="10">
    <source>
        <dbReference type="ARBA" id="ARBA00052079"/>
    </source>
</evidence>
<evidence type="ECO:0000259" key="13">
    <source>
        <dbReference type="PROSITE" id="PS50240"/>
    </source>
</evidence>
<dbReference type="KEGG" id="ccin:107272871"/>
<dbReference type="EC" id="3.4.21.84" evidence="11"/>
<evidence type="ECO:0000256" key="12">
    <source>
        <dbReference type="RuleBase" id="RU363034"/>
    </source>
</evidence>
<dbReference type="FunFam" id="2.40.10.10:FF:000006">
    <property type="entry name" value="Serine proteinase stubble"/>
    <property type="match status" value="1"/>
</dbReference>
<keyword evidence="7" id="KW-0353">Hemolymph clotting</keyword>
<keyword evidence="3" id="KW-0768">Sushi</keyword>
<dbReference type="GO" id="GO:0042381">
    <property type="term" value="P:hemolymph coagulation"/>
    <property type="evidence" value="ECO:0007669"/>
    <property type="project" value="UniProtKB-KW"/>
</dbReference>
<dbReference type="Gene3D" id="2.40.10.10">
    <property type="entry name" value="Trypsin-like serine proteases"/>
    <property type="match status" value="2"/>
</dbReference>
<proteinExistence type="predicted"/>
<keyword evidence="14" id="KW-1185">Reference proteome</keyword>
<keyword evidence="5" id="KW-0732">Signal</keyword>
<dbReference type="PANTHER" id="PTHR24264:SF65">
    <property type="entry name" value="SRCR DOMAIN-CONTAINING PROTEIN"/>
    <property type="match status" value="1"/>
</dbReference>
<dbReference type="RefSeq" id="XP_024945953.1">
    <property type="nucleotide sequence ID" value="XM_025090185.1"/>
</dbReference>
<dbReference type="InterPro" id="IPR009003">
    <property type="entry name" value="Peptidase_S1_PA"/>
</dbReference>
<evidence type="ECO:0000256" key="1">
    <source>
        <dbReference type="ARBA" id="ARBA00004613"/>
    </source>
</evidence>
<reference evidence="15" key="1">
    <citation type="submission" date="2025-08" db="UniProtKB">
        <authorList>
            <consortium name="RefSeq"/>
        </authorList>
    </citation>
    <scope>IDENTIFICATION</scope>
</reference>
<evidence type="ECO:0000313" key="14">
    <source>
        <dbReference type="Proteomes" id="UP000694920"/>
    </source>
</evidence>
<dbReference type="InterPro" id="IPR001254">
    <property type="entry name" value="Trypsin_dom"/>
</dbReference>
<dbReference type="PRINTS" id="PR00722">
    <property type="entry name" value="CHYMOTRYPSIN"/>
</dbReference>
<keyword evidence="6 12" id="KW-0378">Hydrolase</keyword>
<keyword evidence="8 12" id="KW-0720">Serine protease</keyword>
<name>A0AAJ7RRU6_CEPCN</name>
<protein>
    <recommendedName>
        <fullName evidence="11">limulus clotting factor C</fullName>
        <ecNumber evidence="11">3.4.21.84</ecNumber>
    </recommendedName>
</protein>
<dbReference type="SMART" id="SM00020">
    <property type="entry name" value="Tryp_SPc"/>
    <property type="match status" value="2"/>
</dbReference>
<dbReference type="SUPFAM" id="SSF50494">
    <property type="entry name" value="Trypsin-like serine proteases"/>
    <property type="match status" value="2"/>
</dbReference>
<keyword evidence="9" id="KW-1015">Disulfide bond</keyword>
<keyword evidence="15" id="KW-0472">Membrane</keyword>
<dbReference type="InterPro" id="IPR043504">
    <property type="entry name" value="Peptidase_S1_PA_chymotrypsin"/>
</dbReference>
<keyword evidence="15" id="KW-0812">Transmembrane</keyword>
<evidence type="ECO:0000256" key="5">
    <source>
        <dbReference type="ARBA" id="ARBA00022729"/>
    </source>
</evidence>
<dbReference type="Proteomes" id="UP000694920">
    <property type="component" value="Unplaced"/>
</dbReference>
<evidence type="ECO:0000256" key="11">
    <source>
        <dbReference type="ARBA" id="ARBA00066707"/>
    </source>
</evidence>
<dbReference type="PANTHER" id="PTHR24264">
    <property type="entry name" value="TRYPSIN-RELATED"/>
    <property type="match status" value="1"/>
</dbReference>